<dbReference type="PROSITE" id="PS00246">
    <property type="entry name" value="WNT1"/>
    <property type="match status" value="1"/>
</dbReference>
<evidence type="ECO:0000256" key="7">
    <source>
        <dbReference type="ARBA" id="ARBA00023157"/>
    </source>
</evidence>
<feature type="compositionally biased region" description="Low complexity" evidence="11">
    <location>
        <begin position="805"/>
        <end position="861"/>
    </location>
</feature>
<dbReference type="InterPro" id="IPR018161">
    <property type="entry name" value="Wnt_CS"/>
</dbReference>
<reference evidence="12" key="1">
    <citation type="submission" date="2020-05" db="UniProtKB">
        <authorList>
            <consortium name="EnsemblMetazoa"/>
        </authorList>
    </citation>
    <scope>IDENTIFICATION</scope>
    <source>
        <strain evidence="12">Yale</strain>
    </source>
</reference>
<dbReference type="PhylomeDB" id="A0A1B0GAZ7"/>
<dbReference type="GO" id="GO:0060560">
    <property type="term" value="P:developmental growth involved in morphogenesis"/>
    <property type="evidence" value="ECO:0007669"/>
    <property type="project" value="UniProtKB-ARBA"/>
</dbReference>
<keyword evidence="6 10" id="KW-0879">Wnt signaling pathway</keyword>
<evidence type="ECO:0000256" key="9">
    <source>
        <dbReference type="ARBA" id="ARBA00023288"/>
    </source>
</evidence>
<dbReference type="InterPro" id="IPR005817">
    <property type="entry name" value="Wnt"/>
</dbReference>
<feature type="region of interest" description="Disordered" evidence="11">
    <location>
        <begin position="129"/>
        <end position="175"/>
    </location>
</feature>
<feature type="region of interest" description="Disordered" evidence="11">
    <location>
        <begin position="803"/>
        <end position="904"/>
    </location>
</feature>
<protein>
    <recommendedName>
        <fullName evidence="10">Protein Wnt</fullName>
    </recommendedName>
</protein>
<dbReference type="PANTHER" id="PTHR12027:SF77">
    <property type="entry name" value="PROTEIN WNT-5"/>
    <property type="match status" value="1"/>
</dbReference>
<comment type="similarity">
    <text evidence="2 10">Belongs to the Wnt family.</text>
</comment>
<keyword evidence="13" id="KW-1185">Reference proteome</keyword>
<accession>A0A1B0GAZ7</accession>
<feature type="compositionally biased region" description="Low complexity" evidence="11">
    <location>
        <begin position="732"/>
        <end position="753"/>
    </location>
</feature>
<dbReference type="EMBL" id="CCAG010004356">
    <property type="status" value="NOT_ANNOTATED_CDS"/>
    <property type="molecule type" value="Genomic_DNA"/>
</dbReference>
<feature type="compositionally biased region" description="Polar residues" evidence="11">
    <location>
        <begin position="715"/>
        <end position="731"/>
    </location>
</feature>
<evidence type="ECO:0000256" key="5">
    <source>
        <dbReference type="ARBA" id="ARBA00022530"/>
    </source>
</evidence>
<comment type="function">
    <text evidence="10">Ligand for members of the frizzled family of seven transmembrane receptors.</text>
</comment>
<dbReference type="GO" id="GO:0045165">
    <property type="term" value="P:cell fate commitment"/>
    <property type="evidence" value="ECO:0007669"/>
    <property type="project" value="TreeGrafter"/>
</dbReference>
<keyword evidence="8" id="KW-0325">Glycoprotein</keyword>
<feature type="region of interest" description="Disordered" evidence="11">
    <location>
        <begin position="310"/>
        <end position="378"/>
    </location>
</feature>
<evidence type="ECO:0000256" key="1">
    <source>
        <dbReference type="ARBA" id="ARBA00004498"/>
    </source>
</evidence>
<evidence type="ECO:0000256" key="2">
    <source>
        <dbReference type="ARBA" id="ARBA00005683"/>
    </source>
</evidence>
<evidence type="ECO:0000256" key="6">
    <source>
        <dbReference type="ARBA" id="ARBA00022687"/>
    </source>
</evidence>
<evidence type="ECO:0000256" key="11">
    <source>
        <dbReference type="SAM" id="MobiDB-lite"/>
    </source>
</evidence>
<dbReference type="GO" id="GO:0007517">
    <property type="term" value="P:muscle organ development"/>
    <property type="evidence" value="ECO:0007669"/>
    <property type="project" value="UniProtKB-ARBA"/>
</dbReference>
<evidence type="ECO:0000313" key="12">
    <source>
        <dbReference type="EnsemblMetazoa" id="GMOY010481-PA"/>
    </source>
</evidence>
<dbReference type="Gene3D" id="3.30.2460.20">
    <property type="match status" value="1"/>
</dbReference>
<proteinExistence type="inferred from homology"/>
<keyword evidence="9" id="KW-0449">Lipoprotein</keyword>
<keyword evidence="7" id="KW-1015">Disulfide bond</keyword>
<evidence type="ECO:0000256" key="8">
    <source>
        <dbReference type="ARBA" id="ARBA00023180"/>
    </source>
</evidence>
<dbReference type="FunFam" id="3.30.2460.20:FF:000001">
    <property type="entry name" value="Wnt homolog"/>
    <property type="match status" value="1"/>
</dbReference>
<dbReference type="GO" id="GO:0005109">
    <property type="term" value="F:frizzled binding"/>
    <property type="evidence" value="ECO:0007669"/>
    <property type="project" value="TreeGrafter"/>
</dbReference>
<dbReference type="GO" id="GO:0005125">
    <property type="term" value="F:cytokine activity"/>
    <property type="evidence" value="ECO:0007669"/>
    <property type="project" value="TreeGrafter"/>
</dbReference>
<feature type="compositionally biased region" description="Basic residues" evidence="11">
    <location>
        <begin position="674"/>
        <end position="688"/>
    </location>
</feature>
<dbReference type="GO" id="GO:0005615">
    <property type="term" value="C:extracellular space"/>
    <property type="evidence" value="ECO:0007669"/>
    <property type="project" value="TreeGrafter"/>
</dbReference>
<dbReference type="GO" id="GO:0030182">
    <property type="term" value="P:neuron differentiation"/>
    <property type="evidence" value="ECO:0007669"/>
    <property type="project" value="TreeGrafter"/>
</dbReference>
<dbReference type="Proteomes" id="UP000092444">
    <property type="component" value="Unassembled WGS sequence"/>
</dbReference>
<evidence type="ECO:0000313" key="13">
    <source>
        <dbReference type="Proteomes" id="UP000092444"/>
    </source>
</evidence>
<dbReference type="EnsemblMetazoa" id="GMOY010481-RA">
    <property type="protein sequence ID" value="GMOY010481-PA"/>
    <property type="gene ID" value="GMOY010481"/>
</dbReference>
<dbReference type="VEuPathDB" id="VectorBase:GMOY010481"/>
<evidence type="ECO:0000256" key="3">
    <source>
        <dbReference type="ARBA" id="ARBA00022473"/>
    </source>
</evidence>
<evidence type="ECO:0000256" key="10">
    <source>
        <dbReference type="RuleBase" id="RU003500"/>
    </source>
</evidence>
<feature type="region of interest" description="Disordered" evidence="11">
    <location>
        <begin position="715"/>
        <end position="753"/>
    </location>
</feature>
<dbReference type="SMART" id="SM00097">
    <property type="entry name" value="WNT1"/>
    <property type="match status" value="1"/>
</dbReference>
<dbReference type="PRINTS" id="PR01349">
    <property type="entry name" value="WNTPROTEIN"/>
</dbReference>
<comment type="subcellular location">
    <subcellularLocation>
        <location evidence="1 10">Secreted</location>
        <location evidence="1 10">Extracellular space</location>
        <location evidence="1 10">Extracellular matrix</location>
    </subcellularLocation>
</comment>
<organism evidence="12 13">
    <name type="scientific">Glossina morsitans morsitans</name>
    <name type="common">Savannah tsetse fly</name>
    <dbReference type="NCBI Taxonomy" id="37546"/>
    <lineage>
        <taxon>Eukaryota</taxon>
        <taxon>Metazoa</taxon>
        <taxon>Ecdysozoa</taxon>
        <taxon>Arthropoda</taxon>
        <taxon>Hexapoda</taxon>
        <taxon>Insecta</taxon>
        <taxon>Pterygota</taxon>
        <taxon>Neoptera</taxon>
        <taxon>Endopterygota</taxon>
        <taxon>Diptera</taxon>
        <taxon>Brachycera</taxon>
        <taxon>Muscomorpha</taxon>
        <taxon>Hippoboscoidea</taxon>
        <taxon>Glossinidae</taxon>
        <taxon>Glossina</taxon>
    </lineage>
</organism>
<dbReference type="PANTHER" id="PTHR12027">
    <property type="entry name" value="WNT RELATED"/>
    <property type="match status" value="1"/>
</dbReference>
<dbReference type="GO" id="GO:0000902">
    <property type="term" value="P:cell morphogenesis"/>
    <property type="evidence" value="ECO:0007669"/>
    <property type="project" value="UniProtKB-ARBA"/>
</dbReference>
<feature type="region of interest" description="Disordered" evidence="11">
    <location>
        <begin position="658"/>
        <end position="693"/>
    </location>
</feature>
<dbReference type="EMBL" id="CCAG010004357">
    <property type="status" value="NOT_ANNOTATED_CDS"/>
    <property type="molecule type" value="Genomic_DNA"/>
</dbReference>
<feature type="compositionally biased region" description="Low complexity" evidence="11">
    <location>
        <begin position="320"/>
        <end position="355"/>
    </location>
</feature>
<keyword evidence="4" id="KW-0964">Secreted</keyword>
<feature type="compositionally biased region" description="Low complexity" evidence="11">
    <location>
        <begin position="136"/>
        <end position="168"/>
    </location>
</feature>
<dbReference type="EMBL" id="CCAG010004358">
    <property type="status" value="NOT_ANNOTATED_CDS"/>
    <property type="molecule type" value="Genomic_DNA"/>
</dbReference>
<dbReference type="InterPro" id="IPR043158">
    <property type="entry name" value="Wnt_C"/>
</dbReference>
<evidence type="ECO:0000256" key="4">
    <source>
        <dbReference type="ARBA" id="ARBA00022525"/>
    </source>
</evidence>
<dbReference type="GO" id="GO:0060070">
    <property type="term" value="P:canonical Wnt signaling pathway"/>
    <property type="evidence" value="ECO:0007669"/>
    <property type="project" value="TreeGrafter"/>
</dbReference>
<sequence>CLGLKSPFIEFSNELEVLANNSIPLNITKDEQALMHQEGLRKLGTFIKPVDLRDSATGYVKADLTKKVYSPGSYGPQTQRRLHPIQEEMDQKQIILLDEDTDENGLPASLTDEDRKFIVPMALKNASPDPRWAQATFRGTTTTTSTTTRAPITTTNKQQQQQQQQQQQRSTTPATPEFASNIEDLKKHILFLQNLTKHDSTFQSKFVVFPSLQKDKQRNSSSATTTTTTTRTPFRPIFQYSAPIIPPTRKSTLNINSKIPQVPPFGGYYHNQNEDDEDSLSQFFAPVNPRDKIAIVPQVLLLNDQNKDRNDKRKSFSILPLPTTTTTTTSTMATTTTTTTTTTTRRPTKPTKLPPCVRNPDSPKCVRQRKREELQRQRDREQLLREQEKYMPRYEPYLQTLNNTKRFAVSIEIPDSFKIPYNESESSKQRAVEENLQILSRFVRSTHKRRNIGGGLTGRSNEKFASKYGSSGAFLDRDAALSAANGRDFVLSNAEQFGMLPVNSSTPTTTVEPYSEPIDLNPDNCYQVEGMTYGQKKQCVLHTSVMPAISRGARAAIQECQFQFKNRRWNCTTIEDNTVFGPMTGLGSPEMAFIHALAAATVTSFIARACRDGQLASCGCSSGSRPKQLNDDWTWGGCGDNLEYAYKFATDFIDVREKETRRGTRGVGNPEKRKNLRLYQTRRQRHHQQQQQQQQMLADDASDFAALPRTVSTVNTNLNGSTTVTKSQQRLSANNGKGKSKSESNNNNNNYDNSNTATLVSAVAVSIGSINDDIALTRHDIKSLENSNKTVNTEAINLRNTYTDSSSNVNRTTSSVSSYSIQPSSSTTSSSSSSSSSLASLASSSSSSSFRGSSSPSTVSSNLTLTVDAQPLPPLPLMPQQSASRSSFVAVPRQEKDSSEEYNTGRIKPEDLLELQERITKEILNSKLQEKEMLELQEKINREILNSKVFNMDAVAAGATSTSNRRKRKRKNQRAVNGMVADVGGYNSGGSNLGYAVGPSLPVGSSSKWKNSISLKARSLMNLHNNEAGRRAVIKKTRITCKCHGVSGSCSLITCWQQLSSIREIGDYLREKYEESTEVKLNKRGRLQVKDAQFKVPTAHDLIYFDESPDWCRSSRQLQWPGTHGRICNKTSNGLDGCGILCCGRGYNTKSIVVRERCNCKFHWCCQVKCELCVRTIEEHTCK</sequence>
<dbReference type="EMBL" id="CCAG010004359">
    <property type="status" value="NOT_ANNOTATED_CDS"/>
    <property type="molecule type" value="Genomic_DNA"/>
</dbReference>
<keyword evidence="5" id="KW-0272">Extracellular matrix</keyword>
<keyword evidence="3 10" id="KW-0217">Developmental protein</keyword>
<dbReference type="Pfam" id="PF00110">
    <property type="entry name" value="wnt"/>
    <property type="match status" value="2"/>
</dbReference>
<name>A0A1B0GAZ7_GLOMM</name>
<dbReference type="STRING" id="37546.A0A1B0GAZ7"/>
<dbReference type="AlphaFoldDB" id="A0A1B0GAZ7"/>